<evidence type="ECO:0000313" key="1">
    <source>
        <dbReference type="EMBL" id="MDO9711188.1"/>
    </source>
</evidence>
<reference evidence="1 2" key="1">
    <citation type="submission" date="2023-08" db="EMBL/GenBank/DDBJ databases">
        <title>The draft genome sequence of Paracraurococcus sp. LOR1-02.</title>
        <authorList>
            <person name="Kingkaew E."/>
            <person name="Tanasupawat S."/>
        </authorList>
    </citation>
    <scope>NUCLEOTIDE SEQUENCE [LARGE SCALE GENOMIC DNA]</scope>
    <source>
        <strain evidence="1 2">LOR1-02</strain>
    </source>
</reference>
<evidence type="ECO:0000313" key="2">
    <source>
        <dbReference type="Proteomes" id="UP001243009"/>
    </source>
</evidence>
<accession>A0ABT9E4W5</accession>
<evidence type="ECO:0008006" key="3">
    <source>
        <dbReference type="Google" id="ProtNLM"/>
    </source>
</evidence>
<name>A0ABT9E4W5_9PROT</name>
<protein>
    <recommendedName>
        <fullName evidence="3">Lipoprotein</fullName>
    </recommendedName>
</protein>
<comment type="caution">
    <text evidence="1">The sequence shown here is derived from an EMBL/GenBank/DDBJ whole genome shotgun (WGS) entry which is preliminary data.</text>
</comment>
<sequence>MGWRFVLAALPLLALLGCGNNTNQRLPLACPRPGLLAEGADLTRYRPGAVRDLTTLEWDARLTGISGGCNPGRGNRSVDVTLTAGFSVERGVGAESRAVDLPWFVAVVDANDERILNRRSFTDRVVFGRNETRLSVQSEPITLSLPVGENRRATDYRVLVSFELTAEDLELNRRRGPR</sequence>
<organism evidence="1 2">
    <name type="scientific">Paracraurococcus lichenis</name>
    <dbReference type="NCBI Taxonomy" id="3064888"/>
    <lineage>
        <taxon>Bacteria</taxon>
        <taxon>Pseudomonadati</taxon>
        <taxon>Pseudomonadota</taxon>
        <taxon>Alphaproteobacteria</taxon>
        <taxon>Acetobacterales</taxon>
        <taxon>Roseomonadaceae</taxon>
        <taxon>Paracraurococcus</taxon>
    </lineage>
</organism>
<keyword evidence="2" id="KW-1185">Reference proteome</keyword>
<dbReference type="EMBL" id="JAUTWS010000025">
    <property type="protein sequence ID" value="MDO9711188.1"/>
    <property type="molecule type" value="Genomic_DNA"/>
</dbReference>
<dbReference type="RefSeq" id="WP_305106046.1">
    <property type="nucleotide sequence ID" value="NZ_JAUTWS010000025.1"/>
</dbReference>
<dbReference type="Proteomes" id="UP001243009">
    <property type="component" value="Unassembled WGS sequence"/>
</dbReference>
<dbReference type="PROSITE" id="PS51257">
    <property type="entry name" value="PROKAR_LIPOPROTEIN"/>
    <property type="match status" value="1"/>
</dbReference>
<proteinExistence type="predicted"/>
<gene>
    <name evidence="1" type="ORF">Q7A36_22740</name>
</gene>